<dbReference type="PROSITE" id="PS50051">
    <property type="entry name" value="MCM_2"/>
    <property type="match status" value="1"/>
</dbReference>
<dbReference type="InterPro" id="IPR033762">
    <property type="entry name" value="MCM_OB"/>
</dbReference>
<evidence type="ECO:0000313" key="13">
    <source>
        <dbReference type="EMBL" id="ABW98128.1"/>
    </source>
</evidence>
<evidence type="ECO:0000256" key="3">
    <source>
        <dbReference type="ARBA" id="ARBA00012551"/>
    </source>
</evidence>
<keyword evidence="6" id="KW-0378">Hydrolase</keyword>
<dbReference type="GO" id="GO:1990518">
    <property type="term" value="F:single-stranded 3'-5' DNA helicase activity"/>
    <property type="evidence" value="ECO:0007669"/>
    <property type="project" value="TreeGrafter"/>
</dbReference>
<keyword evidence="13" id="KW-0542">Nucleomorph</keyword>
<dbReference type="InterPro" id="IPR001208">
    <property type="entry name" value="MCM_dom"/>
</dbReference>
<dbReference type="InterPro" id="IPR041562">
    <property type="entry name" value="MCM_lid"/>
</dbReference>
<gene>
    <name evidence="13" type="ORF">HAN_2g310</name>
    <name evidence="14" type="ORF">HAND00432_LOCUS12103</name>
</gene>
<dbReference type="Pfam" id="PF17207">
    <property type="entry name" value="MCM_OB"/>
    <property type="match status" value="1"/>
</dbReference>
<feature type="domain" description="MCM C-terminal AAA(+) ATPase" evidence="12">
    <location>
        <begin position="343"/>
        <end position="549"/>
    </location>
</feature>
<dbReference type="EC" id="3.6.4.12" evidence="3"/>
<name>A9BKX3_HEMAN</name>
<sequence>MDPGLFNFRDELAEEVGRVFFHFLNDFTPNKIFSSKLEKYPDFIEQVNLMNQTFSSTIFINFEHIIQFSDELSDIIEEQHQRIEHYISEALDEFIKKNFRQKKIFLKKKSKKYWVGFYNLPFITSLSSHTSKNINKLICISGMVTRISEPYPQLIYGSFVCENFDCKFQIDYVEQFFEYKEPKICPKCHNINTWTLLFENSLFVHFQKIRIQEINNEISSPIIPQTFDLIVKEDLVDIVKPGDKCFFNGFLIAYPGKIKNFYFNDVWIFQNELSRIDQKIFDQNLNATHFQTCFIVSHLFSMDLKLTREFPENLQKTNFFSKSFFFARKDKEKILKIRSKENLIKNLVESFAPNLKNFENIKIGILLLLVGGVRKKTEENISLRGNINIGLLGNLFFDKNQLLKSFFEFFSRTILVSGKTSTSGGLTASILKDYEKNNFSIQAGALMLADKGVCFIEHLDKLKFKNQLSIYEAMEHQIISVAKANIKATLNARSSIFATIDLEKREYNKTINMQKNSGLNFSIFSRFDLFFLLLNNPVEKWDFSFSKKIIKTNHNYKQKNFTKNFFNSIDLYISFARLLRPILKEKSGILLIRIYKYLRKCQFLENFQKNYFTIRQLESLIRLSEGFAKLYLGKFVKEFHVKAAGRLLFNSLYPLNNSSKFHFNGLFHEKFNLIFKKKKETLLQKNYKFRLSFKEFQILFKSLLFEIKNFKKFGFHGVTLKILMKKIMETNYFAFSKQQKKIQIKKVFVVIRYMIFSYQNLIILKSKASPIRGKFKRLIFLKKKNFA</sequence>
<evidence type="ECO:0000313" key="15">
    <source>
        <dbReference type="Proteomes" id="UP000243127"/>
    </source>
</evidence>
<evidence type="ECO:0000256" key="10">
    <source>
        <dbReference type="ARBA" id="ARBA00023242"/>
    </source>
</evidence>
<dbReference type="RefSeq" id="XP_001712453.1">
    <property type="nucleotide sequence ID" value="XM_001712401.1"/>
</dbReference>
<reference evidence="13 15" key="1">
    <citation type="journal article" date="2007" name="Proc. Natl. Acad. Sci. U.S.A.">
        <title>Nucleomorph genome of Hemiselmis andersenii reveals complete intron loss and compaction as a driver of protein structure and function.</title>
        <authorList>
            <person name="Lane C.E."/>
            <person name="van den Heuvel K."/>
            <person name="Kozera C."/>
            <person name="Curtis B.A."/>
            <person name="Parsons B.J."/>
            <person name="Bowman S."/>
            <person name="Archibald J.M."/>
        </authorList>
    </citation>
    <scope>NUCLEOTIDE SEQUENCE [LARGE SCALE GENOMIC DNA]</scope>
    <source>
        <strain evidence="13 15">CCMP644</strain>
    </source>
</reference>
<dbReference type="GO" id="GO:1902969">
    <property type="term" value="P:mitotic DNA replication"/>
    <property type="evidence" value="ECO:0007669"/>
    <property type="project" value="TreeGrafter"/>
</dbReference>
<dbReference type="PANTHER" id="PTHR11630">
    <property type="entry name" value="DNA REPLICATION LICENSING FACTOR MCM FAMILY MEMBER"/>
    <property type="match status" value="1"/>
</dbReference>
<dbReference type="GO" id="GO:0000727">
    <property type="term" value="P:double-strand break repair via break-induced replication"/>
    <property type="evidence" value="ECO:0007669"/>
    <property type="project" value="TreeGrafter"/>
</dbReference>
<dbReference type="Gene3D" id="2.40.50.140">
    <property type="entry name" value="Nucleic acid-binding proteins"/>
    <property type="match status" value="1"/>
</dbReference>
<accession>A9BKX3</accession>
<dbReference type="InterPro" id="IPR012340">
    <property type="entry name" value="NA-bd_OB-fold"/>
</dbReference>
<dbReference type="Proteomes" id="UP000243127">
    <property type="component" value="Nucleomorph 2"/>
</dbReference>
<evidence type="ECO:0000256" key="2">
    <source>
        <dbReference type="ARBA" id="ARBA00008010"/>
    </source>
</evidence>
<keyword evidence="4" id="KW-0235">DNA replication</keyword>
<dbReference type="Pfam" id="PF00493">
    <property type="entry name" value="MCM"/>
    <property type="match status" value="1"/>
</dbReference>
<protein>
    <recommendedName>
        <fullName evidence="3">DNA helicase</fullName>
        <ecNumber evidence="3">3.6.4.12</ecNumber>
    </recommendedName>
</protein>
<dbReference type="SMART" id="SM00350">
    <property type="entry name" value="MCM"/>
    <property type="match status" value="1"/>
</dbReference>
<proteinExistence type="inferred from homology"/>
<organism evidence="13 15">
    <name type="scientific">Hemiselmis andersenii</name>
    <name type="common">Cryptophyte alga</name>
    <dbReference type="NCBI Taxonomy" id="464988"/>
    <lineage>
        <taxon>Eukaryota</taxon>
        <taxon>Cryptophyceae</taxon>
        <taxon>Cryptomonadales</taxon>
        <taxon>Hemiselmidaceae</taxon>
        <taxon>Hemiselmis</taxon>
    </lineage>
</organism>
<evidence type="ECO:0000256" key="11">
    <source>
        <dbReference type="RuleBase" id="RU004070"/>
    </source>
</evidence>
<dbReference type="PRINTS" id="PR01657">
    <property type="entry name" value="MCMFAMILY"/>
</dbReference>
<evidence type="ECO:0000256" key="6">
    <source>
        <dbReference type="ARBA" id="ARBA00022801"/>
    </source>
</evidence>
<dbReference type="EMBL" id="HBFX01019934">
    <property type="protein sequence ID" value="CAD8957564.1"/>
    <property type="molecule type" value="Transcribed_RNA"/>
</dbReference>
<dbReference type="GO" id="GO:0003697">
    <property type="term" value="F:single-stranded DNA binding"/>
    <property type="evidence" value="ECO:0007669"/>
    <property type="project" value="TreeGrafter"/>
</dbReference>
<evidence type="ECO:0000313" key="14">
    <source>
        <dbReference type="EMBL" id="CAD8957564.1"/>
    </source>
</evidence>
<dbReference type="InterPro" id="IPR027417">
    <property type="entry name" value="P-loop_NTPase"/>
</dbReference>
<evidence type="ECO:0000256" key="7">
    <source>
        <dbReference type="ARBA" id="ARBA00022806"/>
    </source>
</evidence>
<dbReference type="Pfam" id="PF17855">
    <property type="entry name" value="MCM_lid"/>
    <property type="match status" value="1"/>
</dbReference>
<evidence type="ECO:0000256" key="9">
    <source>
        <dbReference type="ARBA" id="ARBA00023125"/>
    </source>
</evidence>
<evidence type="ECO:0000259" key="12">
    <source>
        <dbReference type="PROSITE" id="PS50051"/>
    </source>
</evidence>
<evidence type="ECO:0000256" key="5">
    <source>
        <dbReference type="ARBA" id="ARBA00022741"/>
    </source>
</evidence>
<dbReference type="GO" id="GO:0005524">
    <property type="term" value="F:ATP binding"/>
    <property type="evidence" value="ECO:0007669"/>
    <property type="project" value="UniProtKB-KW"/>
</dbReference>
<keyword evidence="8 11" id="KW-0067">ATP-binding</keyword>
<reference evidence="14" key="2">
    <citation type="submission" date="2021-01" db="EMBL/GenBank/DDBJ databases">
        <authorList>
            <person name="Corre E."/>
            <person name="Pelletier E."/>
            <person name="Niang G."/>
            <person name="Scheremetjew M."/>
            <person name="Finn R."/>
            <person name="Kale V."/>
            <person name="Holt S."/>
            <person name="Cochrane G."/>
            <person name="Meng A."/>
            <person name="Brown T."/>
            <person name="Cohen L."/>
        </authorList>
    </citation>
    <scope>NUCLEOTIDE SEQUENCE</scope>
    <source>
        <strain evidence="14">CCMP644</strain>
    </source>
</reference>
<dbReference type="PANTHER" id="PTHR11630:SF43">
    <property type="entry name" value="DNA REPLICATION LICENSING FACTOR MCM6"/>
    <property type="match status" value="1"/>
</dbReference>
<dbReference type="Gene3D" id="3.30.1640.10">
    <property type="entry name" value="mini-chromosome maintenance (MCM) complex, chain A, domain 1"/>
    <property type="match status" value="1"/>
</dbReference>
<dbReference type="GO" id="GO:0042555">
    <property type="term" value="C:MCM complex"/>
    <property type="evidence" value="ECO:0007669"/>
    <property type="project" value="TreeGrafter"/>
</dbReference>
<dbReference type="InterPro" id="IPR027925">
    <property type="entry name" value="MCM_N"/>
</dbReference>
<dbReference type="EMBL" id="CP000882">
    <property type="protein sequence ID" value="ABW98128.1"/>
    <property type="molecule type" value="Genomic_DNA"/>
</dbReference>
<comment type="subcellular location">
    <subcellularLocation>
        <location evidence="1">Nucleus</location>
    </subcellularLocation>
</comment>
<keyword evidence="5 11" id="KW-0547">Nucleotide-binding</keyword>
<keyword evidence="10" id="KW-0539">Nucleus</keyword>
<dbReference type="InterPro" id="IPR031327">
    <property type="entry name" value="MCM"/>
</dbReference>
<keyword evidence="9 11" id="KW-0238">DNA-binding</keyword>
<dbReference type="Gene3D" id="2.20.28.10">
    <property type="match status" value="1"/>
</dbReference>
<dbReference type="GO" id="GO:0016787">
    <property type="term" value="F:hydrolase activity"/>
    <property type="evidence" value="ECO:0007669"/>
    <property type="project" value="UniProtKB-KW"/>
</dbReference>
<keyword evidence="7" id="KW-0347">Helicase</keyword>
<dbReference type="FunFam" id="2.20.28.10:FF:000003">
    <property type="entry name" value="DNA helicase"/>
    <property type="match status" value="1"/>
</dbReference>
<geneLocation type="nucleomorph" evidence="13"/>
<dbReference type="AlphaFoldDB" id="A9BKX3"/>
<evidence type="ECO:0000256" key="4">
    <source>
        <dbReference type="ARBA" id="ARBA00022705"/>
    </source>
</evidence>
<evidence type="ECO:0000256" key="1">
    <source>
        <dbReference type="ARBA" id="ARBA00004123"/>
    </source>
</evidence>
<comment type="similarity">
    <text evidence="2 11">Belongs to the MCM family.</text>
</comment>
<dbReference type="GeneID" id="5739834"/>
<evidence type="ECO:0000256" key="8">
    <source>
        <dbReference type="ARBA" id="ARBA00022840"/>
    </source>
</evidence>
<dbReference type="GO" id="GO:0005634">
    <property type="term" value="C:nucleus"/>
    <property type="evidence" value="ECO:0007669"/>
    <property type="project" value="UniProtKB-SubCell"/>
</dbReference>
<dbReference type="Gene3D" id="3.40.50.300">
    <property type="entry name" value="P-loop containing nucleotide triphosphate hydrolases"/>
    <property type="match status" value="1"/>
</dbReference>
<dbReference type="SUPFAM" id="SSF52540">
    <property type="entry name" value="P-loop containing nucleoside triphosphate hydrolases"/>
    <property type="match status" value="1"/>
</dbReference>
<dbReference type="SUPFAM" id="SSF50249">
    <property type="entry name" value="Nucleic acid-binding proteins"/>
    <property type="match status" value="1"/>
</dbReference>
<dbReference type="Pfam" id="PF14551">
    <property type="entry name" value="MCM_N"/>
    <property type="match status" value="1"/>
</dbReference>